<name>A0A3B0ZTY3_9ZZZZ</name>
<gene>
    <name evidence="2" type="ORF">MNBD_GAMMA21-637</name>
</gene>
<feature type="compositionally biased region" description="Polar residues" evidence="1">
    <location>
        <begin position="294"/>
        <end position="310"/>
    </location>
</feature>
<proteinExistence type="predicted"/>
<organism evidence="2">
    <name type="scientific">hydrothermal vent metagenome</name>
    <dbReference type="NCBI Taxonomy" id="652676"/>
    <lineage>
        <taxon>unclassified sequences</taxon>
        <taxon>metagenomes</taxon>
        <taxon>ecological metagenomes</taxon>
    </lineage>
</organism>
<reference evidence="2" key="1">
    <citation type="submission" date="2018-06" db="EMBL/GenBank/DDBJ databases">
        <authorList>
            <person name="Zhirakovskaya E."/>
        </authorList>
    </citation>
    <scope>NUCLEOTIDE SEQUENCE</scope>
</reference>
<feature type="compositionally biased region" description="Low complexity" evidence="1">
    <location>
        <begin position="311"/>
        <end position="349"/>
    </location>
</feature>
<evidence type="ECO:0000256" key="1">
    <source>
        <dbReference type="SAM" id="MobiDB-lite"/>
    </source>
</evidence>
<protein>
    <submittedName>
        <fullName evidence="2">Uncharacterized protein</fullName>
    </submittedName>
</protein>
<feature type="non-terminal residue" evidence="2">
    <location>
        <position position="349"/>
    </location>
</feature>
<feature type="region of interest" description="Disordered" evidence="1">
    <location>
        <begin position="1"/>
        <end position="22"/>
    </location>
</feature>
<dbReference type="AlphaFoldDB" id="A0A3B0ZTY3"/>
<dbReference type="EMBL" id="UOFR01000005">
    <property type="protein sequence ID" value="VAW90797.1"/>
    <property type="molecule type" value="Genomic_DNA"/>
</dbReference>
<accession>A0A3B0ZTY3</accession>
<feature type="region of interest" description="Disordered" evidence="1">
    <location>
        <begin position="294"/>
        <end position="349"/>
    </location>
</feature>
<sequence length="349" mass="39469">MGLLDDLRNQADNQRENEAANAERRAKLEAYYKETMQPRMIKAFQYLTEFVNHLNYIKLETFVEYPLLPNGDLQRLQQQDYKVVIDSSKALKEIKFTMECAMDGPVEFEVFGKDAVLLQIDKIKCYSFRHECKTRKVNLEITSAKFILEGPLLLAVNINADVNESKIKLEIRNFNEPGYAKYVLTADEFDDSFLDRLGKFVIRQERTLFGGEEISDEAKKVLRDKIIVERRIRAQEMLEAEARLKAEEVAGKERSTKEQIKRAVNTKVAKGKESLKDMFGRLKKQAGFDSAITDTTLSPASVPTKQQAPIQPTAGAQKPKQQAAPIQPTAGAQKPKQQAAPIQPTAGAQ</sequence>
<evidence type="ECO:0000313" key="2">
    <source>
        <dbReference type="EMBL" id="VAW90797.1"/>
    </source>
</evidence>